<feature type="region of interest" description="Disordered" evidence="5">
    <location>
        <begin position="71"/>
        <end position="688"/>
    </location>
</feature>
<sequence length="1146" mass="121890">MSSSTRATRSRYSSPAHQGAAPLGLNSPLEVSKSSGNDASRSFLQRWLEPSVQTKASYEQAGLIRSGVLEGMAPLGVPPKPKKPENGGGGNASGSGHGVRKVILRTGGAGKDRNGASSSAESSGDKSVTAASTGNATAGRKRAASPPTVASSRRSLPSKTAPKKNDDDDDYNPEGNRRKKPARRSQAAMTLYDEKSEDPEFDSMVTDVLQQTADDDTLDEFSKQIGDRKREGGTENGDCYYFAPPSTATANRRLQAPAARKPTDAQYGELVKDSEDEEETDQGEADEGERRAAKKAKTSHPSSASSRSTQPRANGSAAKGSDDKQNAAAGTATAESDTPSRKRRRRNSASSESSLSSAMTLPSPEMRIKTGAATIGATAGDGSGSGGSSRGATSGTATGTATGASTSTSTSSSTSNKPRTQKLSKPKHGQTKLTTATTTIGGDDDHVPSRPSTIRLARSGAATALKPLSKSSSIAASPEPSSPPTSPSVHIHSSKARQASMPGRLAASSDLSSDLPKSKSKSRIPVDSDAPMQQDAKREGGPDEDLDAGWNRRRDAQNITNSYTATESSVRSGRQQRDTTPVTNTRKTRRSVANAPPTTRTTRSATKRPNDQLDETVSPIPFSFTNDDNSTAGGSRAVTPTGQRQAKRPKGLRVKSSPVKKSGGPAGGLPRLASESQSSFRAGTPKDPATDNDEFCSACGNAGDVLCCDGCPRSFHFECVNLDQAEDLPDEWYCNECIVRKFPSRVPIHKGAFASALNNLEKSIPRAFSLPKRIQNRFEGVRAGADGDYEEVAGKAAKRRTGYDEMPDLFKQRDENQPVLCHACQKPASDARAIIPCSVCPFHWHLDCLDPPMAVPPVLKTWRCPTHVDDVLADAPRLAPAHKFRRVKNAQHITPIFARGNKNNGHIEIDWSDEPEPLKNAGWPDPLSFGRTYKVSANGVILDFIEQLRRQGAGYGARQSEQKWVPYPSPAPQQDESPGPLLGSTLGRQVDEMQASLNLIGLKQKQSDGIDQLTSALLSNADENVLNLMARGNADNFALGQLTDSDKLSLRAMLAQMDAMSSRIRQVLGDSKPQHVASMPTPDPATATPPPSLPPYAEDMQHAVPSSSPIAPKKEEDTAATMTMATLTEPTPPLTIDTLDGTMELD</sequence>
<comment type="caution">
    <text evidence="7">The sequence shown here is derived from an EMBL/GenBank/DDBJ whole genome shotgun (WGS) entry which is preliminary data.</text>
</comment>
<dbReference type="GO" id="GO:0032221">
    <property type="term" value="C:Rpd3S complex"/>
    <property type="evidence" value="ECO:0007669"/>
    <property type="project" value="TreeGrafter"/>
</dbReference>
<dbReference type="PANTHER" id="PTHR47636">
    <property type="entry name" value="TRANSCRIPTIONAL REGULATORY PROTEIN RCO1"/>
    <property type="match status" value="1"/>
</dbReference>
<dbReference type="CDD" id="cd15534">
    <property type="entry name" value="PHD2_PHF12_Rco1"/>
    <property type="match status" value="1"/>
</dbReference>
<feature type="region of interest" description="Disordered" evidence="5">
    <location>
        <begin position="1"/>
        <end position="38"/>
    </location>
</feature>
<feature type="compositionally biased region" description="Low complexity" evidence="5">
    <location>
        <begin position="299"/>
        <end position="313"/>
    </location>
</feature>
<evidence type="ECO:0000256" key="3">
    <source>
        <dbReference type="ARBA" id="ARBA00022833"/>
    </source>
</evidence>
<evidence type="ECO:0000256" key="5">
    <source>
        <dbReference type="SAM" id="MobiDB-lite"/>
    </source>
</evidence>
<feature type="compositionally biased region" description="Acidic residues" evidence="5">
    <location>
        <begin position="274"/>
        <end position="287"/>
    </location>
</feature>
<evidence type="ECO:0000259" key="6">
    <source>
        <dbReference type="PROSITE" id="PS50016"/>
    </source>
</evidence>
<accession>A0A179IBV9</accession>
<dbReference type="GO" id="GO:0006357">
    <property type="term" value="P:regulation of transcription by RNA polymerase II"/>
    <property type="evidence" value="ECO:0007669"/>
    <property type="project" value="TreeGrafter"/>
</dbReference>
<evidence type="ECO:0000256" key="1">
    <source>
        <dbReference type="ARBA" id="ARBA00022723"/>
    </source>
</evidence>
<dbReference type="Pfam" id="PF00628">
    <property type="entry name" value="PHD"/>
    <property type="match status" value="2"/>
</dbReference>
<feature type="compositionally biased region" description="Gly residues" evidence="5">
    <location>
        <begin position="86"/>
        <end position="97"/>
    </location>
</feature>
<feature type="compositionally biased region" description="Pro residues" evidence="5">
    <location>
        <begin position="1081"/>
        <end position="1094"/>
    </location>
</feature>
<evidence type="ECO:0000256" key="2">
    <source>
        <dbReference type="ARBA" id="ARBA00022771"/>
    </source>
</evidence>
<dbReference type="GO" id="GO:0008270">
    <property type="term" value="F:zinc ion binding"/>
    <property type="evidence" value="ECO:0007669"/>
    <property type="project" value="UniProtKB-KW"/>
</dbReference>
<feature type="compositionally biased region" description="Low complexity" evidence="5">
    <location>
        <begin position="465"/>
        <end position="479"/>
    </location>
</feature>
<reference evidence="7 8" key="1">
    <citation type="submission" date="2016-03" db="EMBL/GenBank/DDBJ databases">
        <title>Fine-scale spatial genetic structure of a fungal parasite of coffee scale insects.</title>
        <authorList>
            <person name="Jackson D."/>
            <person name="Zemenick K.A."/>
            <person name="Malloure B."/>
            <person name="Quandt C.A."/>
            <person name="James T.Y."/>
        </authorList>
    </citation>
    <scope>NUCLEOTIDE SEQUENCE [LARGE SCALE GENOMIC DNA]</scope>
    <source>
        <strain evidence="7 8">UM487</strain>
    </source>
</reference>
<dbReference type="PROSITE" id="PS01359">
    <property type="entry name" value="ZF_PHD_1"/>
    <property type="match status" value="1"/>
</dbReference>
<feature type="compositionally biased region" description="Low complexity" evidence="5">
    <location>
        <begin position="390"/>
        <end position="415"/>
    </location>
</feature>
<dbReference type="OrthoDB" id="5876363at2759"/>
<keyword evidence="1" id="KW-0479">Metal-binding</keyword>
<dbReference type="InterPro" id="IPR011011">
    <property type="entry name" value="Znf_FYVE_PHD"/>
</dbReference>
<feature type="compositionally biased region" description="Low complexity" evidence="5">
    <location>
        <begin position="1119"/>
        <end position="1140"/>
    </location>
</feature>
<feature type="region of interest" description="Disordered" evidence="5">
    <location>
        <begin position="1071"/>
        <end position="1146"/>
    </location>
</feature>
<dbReference type="InterPro" id="IPR013083">
    <property type="entry name" value="Znf_RING/FYVE/PHD"/>
</dbReference>
<dbReference type="InterPro" id="IPR019787">
    <property type="entry name" value="Znf_PHD-finger"/>
</dbReference>
<feature type="compositionally biased region" description="Gly residues" evidence="5">
    <location>
        <begin position="379"/>
        <end position="389"/>
    </location>
</feature>
<dbReference type="Gene3D" id="3.30.40.10">
    <property type="entry name" value="Zinc/RING finger domain, C3HC4 (zinc finger)"/>
    <property type="match status" value="1"/>
</dbReference>
<feature type="compositionally biased region" description="Basic and acidic residues" evidence="5">
    <location>
        <begin position="220"/>
        <end position="233"/>
    </location>
</feature>
<dbReference type="Proteomes" id="UP000243081">
    <property type="component" value="Unassembled WGS sequence"/>
</dbReference>
<feature type="compositionally biased region" description="Low complexity" evidence="5">
    <location>
        <begin position="348"/>
        <end position="357"/>
    </location>
</feature>
<evidence type="ECO:0000313" key="8">
    <source>
        <dbReference type="Proteomes" id="UP000243081"/>
    </source>
</evidence>
<dbReference type="InterPro" id="IPR001965">
    <property type="entry name" value="Znf_PHD"/>
</dbReference>
<feature type="compositionally biased region" description="Low complexity" evidence="5">
    <location>
        <begin position="593"/>
        <end position="604"/>
    </location>
</feature>
<name>A0A179IBV9_CORDF</name>
<dbReference type="EMBL" id="LUKN01002327">
    <property type="protein sequence ID" value="OAQ99249.1"/>
    <property type="molecule type" value="Genomic_DNA"/>
</dbReference>
<dbReference type="Gene3D" id="2.30.30.1150">
    <property type="match status" value="1"/>
</dbReference>
<gene>
    <name evidence="7" type="ORF">LLEC1_01143</name>
</gene>
<dbReference type="InterPro" id="IPR019786">
    <property type="entry name" value="Zinc_finger_PHD-type_CS"/>
</dbReference>
<keyword evidence="8" id="KW-1185">Reference proteome</keyword>
<feature type="compositionally biased region" description="Low complexity" evidence="5">
    <location>
        <begin position="505"/>
        <end position="515"/>
    </location>
</feature>
<organism evidence="7 8">
    <name type="scientific">Cordyceps confragosa</name>
    <name type="common">Lecanicillium lecanii</name>
    <dbReference type="NCBI Taxonomy" id="2714763"/>
    <lineage>
        <taxon>Eukaryota</taxon>
        <taxon>Fungi</taxon>
        <taxon>Dikarya</taxon>
        <taxon>Ascomycota</taxon>
        <taxon>Pezizomycotina</taxon>
        <taxon>Sordariomycetes</taxon>
        <taxon>Hypocreomycetidae</taxon>
        <taxon>Hypocreales</taxon>
        <taxon>Cordycipitaceae</taxon>
        <taxon>Akanthomyces</taxon>
    </lineage>
</organism>
<feature type="compositionally biased region" description="Polar residues" evidence="5">
    <location>
        <begin position="125"/>
        <end position="136"/>
    </location>
</feature>
<feature type="compositionally biased region" description="Polar residues" evidence="5">
    <location>
        <begin position="148"/>
        <end position="158"/>
    </location>
</feature>
<dbReference type="CDD" id="cd15535">
    <property type="entry name" value="PHD1_Rco1"/>
    <property type="match status" value="1"/>
</dbReference>
<dbReference type="SMART" id="SM00249">
    <property type="entry name" value="PHD"/>
    <property type="match status" value="2"/>
</dbReference>
<feature type="domain" description="PHD-type" evidence="6">
    <location>
        <begin position="693"/>
        <end position="740"/>
    </location>
</feature>
<feature type="compositionally biased region" description="Low complexity" evidence="5">
    <location>
        <begin position="1"/>
        <end position="14"/>
    </location>
</feature>
<dbReference type="PROSITE" id="PS50016">
    <property type="entry name" value="ZF_PHD_2"/>
    <property type="match status" value="1"/>
</dbReference>
<evidence type="ECO:0000256" key="4">
    <source>
        <dbReference type="PROSITE-ProRule" id="PRU00146"/>
    </source>
</evidence>
<dbReference type="OMA" id="CYYFVPP"/>
<dbReference type="AlphaFoldDB" id="A0A179IBV9"/>
<feature type="compositionally biased region" description="Polar residues" evidence="5">
    <location>
        <begin position="557"/>
        <end position="585"/>
    </location>
</feature>
<feature type="compositionally biased region" description="Polar residues" evidence="5">
    <location>
        <begin position="623"/>
        <end position="644"/>
    </location>
</feature>
<feature type="region of interest" description="Disordered" evidence="5">
    <location>
        <begin position="957"/>
        <end position="984"/>
    </location>
</feature>
<keyword evidence="3" id="KW-0862">Zinc</keyword>
<dbReference type="InterPro" id="IPR052819">
    <property type="entry name" value="Chromatin_regulatory_protein"/>
</dbReference>
<evidence type="ECO:0000313" key="7">
    <source>
        <dbReference type="EMBL" id="OAQ99249.1"/>
    </source>
</evidence>
<feature type="compositionally biased region" description="Basic residues" evidence="5">
    <location>
        <begin position="419"/>
        <end position="430"/>
    </location>
</feature>
<dbReference type="PANTHER" id="PTHR47636:SF1">
    <property type="entry name" value="TRANSCRIPTIONAL REGULATORY PROTEIN RCO1"/>
    <property type="match status" value="1"/>
</dbReference>
<dbReference type="SUPFAM" id="SSF57903">
    <property type="entry name" value="FYVE/PHD zinc finger"/>
    <property type="match status" value="2"/>
</dbReference>
<protein>
    <recommendedName>
        <fullName evidence="6">PHD-type domain-containing protein</fullName>
    </recommendedName>
</protein>
<keyword evidence="2 4" id="KW-0863">Zinc-finger</keyword>
<proteinExistence type="predicted"/>